<reference evidence="1 3" key="1">
    <citation type="journal article" date="2005" name="PLoS Biol.">
        <title>Three Prochlorococcus cyanophage genomes: signature features and ecological interpretations.</title>
        <authorList>
            <person name="Sullivan M.B."/>
            <person name="Coleman M.L."/>
            <person name="Weigele P."/>
            <person name="Rohwer F."/>
            <person name="Chisholm S.W."/>
        </authorList>
    </citation>
    <scope>NUCLEOTIDE SEQUENCE</scope>
</reference>
<gene>
    <name evidence="2" type="ORF">PCMG_00088</name>
    <name evidence="1" type="ORF">PSSM2_089</name>
</gene>
<evidence type="ECO:0000313" key="3">
    <source>
        <dbReference type="Proteomes" id="UP000000991"/>
    </source>
</evidence>
<accession>Q58MR5</accession>
<reference evidence="1 3" key="3">
    <citation type="journal article" date="2010" name="Environ. Microbiol.">
        <title>Genomic analysis of oceanic cyanobacterial myoviruses compared with T4-like myoviruses from diverse hosts and environments.</title>
        <authorList>
            <person name="Sullivan M.B."/>
            <person name="Huang K.H."/>
            <person name="Ignacio-Espinoza J.C."/>
            <person name="Berlin A.M."/>
            <person name="Kelly L."/>
            <person name="Weigele P.R."/>
            <person name="DeFrancesco A.S."/>
            <person name="Kern S.E."/>
            <person name="Thompson L.R."/>
            <person name="Young S."/>
            <person name="Yandava C."/>
            <person name="Fu R."/>
            <person name="Krastins B."/>
            <person name="Chase M."/>
            <person name="Sarracino D."/>
            <person name="Osburne M.S."/>
            <person name="Henn M.R."/>
            <person name="Chisholm S.W."/>
        </authorList>
    </citation>
    <scope>NUCLEOTIDE SEQUENCE [LARGE SCALE GENOMIC DNA]</scope>
</reference>
<sequence length="69" mass="8246">MRRTMTEETKLICALTEGEISTILHSLQVYAHRHQTTDEIERVFEELEGVVDVHYDKTWQQEFIPNFHD</sequence>
<dbReference type="KEGG" id="vg:3294462"/>
<evidence type="ECO:0000313" key="4">
    <source>
        <dbReference type="Proteomes" id="UP000013923"/>
    </source>
</evidence>
<dbReference type="EMBL" id="GU071092">
    <property type="protein sequence ID" value="ACY75964.1"/>
    <property type="molecule type" value="Genomic_DNA"/>
</dbReference>
<dbReference type="GeneID" id="3294462"/>
<protein>
    <submittedName>
        <fullName evidence="1">Uncharacterized protein</fullName>
    </submittedName>
</protein>
<dbReference type="Proteomes" id="UP000013923">
    <property type="component" value="Genome"/>
</dbReference>
<keyword evidence="3" id="KW-1185">Reference proteome</keyword>
<evidence type="ECO:0000313" key="1">
    <source>
        <dbReference type="EMBL" id="AAX44467.1"/>
    </source>
</evidence>
<organism evidence="1 3">
    <name type="scientific">Prochlorococcus phage P-SSM2</name>
    <dbReference type="NCBI Taxonomy" id="268746"/>
    <lineage>
        <taxon>Viruses</taxon>
        <taxon>Duplodnaviria</taxon>
        <taxon>Heunggongvirae</taxon>
        <taxon>Uroviricota</taxon>
        <taxon>Caudoviricetes</taxon>
        <taxon>Pantevenvirales</taxon>
        <taxon>Kyanoviridae</taxon>
        <taxon>Salacisavirus</taxon>
        <taxon>Salacisavirus pssm2</taxon>
    </lineage>
</organism>
<dbReference type="RefSeq" id="YP_214321.1">
    <property type="nucleotide sequence ID" value="NC_006883.2"/>
</dbReference>
<organismHost>
    <name type="scientific">Prochlorococcus</name>
    <dbReference type="NCBI Taxonomy" id="1218"/>
</organismHost>
<evidence type="ECO:0000313" key="2">
    <source>
        <dbReference type="EMBL" id="ACY75964.1"/>
    </source>
</evidence>
<dbReference type="EMBL" id="AY939844">
    <property type="protein sequence ID" value="AAX44467.1"/>
    <property type="molecule type" value="Genomic_DNA"/>
</dbReference>
<name>Q58MR5_BPPRM</name>
<dbReference type="Proteomes" id="UP000000991">
    <property type="component" value="Segment"/>
</dbReference>
<proteinExistence type="predicted"/>
<reference evidence="2 4" key="2">
    <citation type="submission" date="2009-10" db="EMBL/GenBank/DDBJ databases">
        <title>The Genome Sequence of Prochlorococcus phage P-SSM2.</title>
        <authorList>
            <consortium name="The Broad Institute Genome Sequencing Platform"/>
            <person name="Henn M.R."/>
            <person name="Sullivan M.S."/>
            <person name="Osburne M.S."/>
            <person name="Levin J."/>
            <person name="Malboeuf C."/>
            <person name="Casali M."/>
            <person name="Russ C."/>
            <person name="Lennon N."/>
            <person name="Chapman S.B."/>
            <person name="Erlich R."/>
            <person name="Young S.K."/>
            <person name="Koehrsen M."/>
            <person name="Yandava C."/>
            <person name="Zeng Q."/>
            <person name="Alvarado L."/>
            <person name="Anderson S."/>
            <person name="Berlin A."/>
            <person name="Borenstein D."/>
            <person name="Chen Z."/>
            <person name="Engels R."/>
            <person name="Freedman E."/>
            <person name="Gellesch M."/>
            <person name="Goldberg J."/>
            <person name="Green L."/>
            <person name="Griggs A."/>
            <person name="Gujja S."/>
            <person name="Heilman E.R."/>
            <person name="Heiman D."/>
            <person name="Hepburn T."/>
            <person name="Howarth C."/>
            <person name="Jen D."/>
            <person name="Larson L."/>
            <person name="Lewis B."/>
            <person name="Mehta T."/>
            <person name="Park D."/>
            <person name="Pearson M."/>
            <person name="Richards J."/>
            <person name="Rizzolo K."/>
            <person name="Roberts A."/>
            <person name="Ryan E."/>
            <person name="Saif S."/>
            <person name="Shea T."/>
            <person name="Shenoy N."/>
            <person name="Sisk P."/>
            <person name="Stolte C."/>
            <person name="Sykes S."/>
            <person name="Walk T."/>
            <person name="White J."/>
            <person name="Yu Q."/>
            <person name="Coleman M.L."/>
            <person name="Huang K.H."/>
            <person name="Weigele P.R."/>
            <person name="DeFrancesco A.S."/>
            <person name="Kern S.E."/>
            <person name="Thompson L.R."/>
            <person name="Fu R."/>
            <person name="Hombeck B."/>
            <person name="Chisholm S.W."/>
            <person name="Haas B."/>
            <person name="Nusbaum C."/>
            <person name="Birren B."/>
        </authorList>
    </citation>
    <scope>NUCLEOTIDE SEQUENCE [LARGE SCALE GENOMIC DNA]</scope>
    <source>
        <strain evidence="2">P-SSM2</strain>
    </source>
</reference>